<organism evidence="2 3">
    <name type="scientific">Shackletoniella antarctica</name>
    <dbReference type="NCBI Taxonomy" id="268115"/>
    <lineage>
        <taxon>Bacteria</taxon>
        <taxon>Bacillati</taxon>
        <taxon>Cyanobacteriota</taxon>
        <taxon>Cyanophyceae</taxon>
        <taxon>Oculatellales</taxon>
        <taxon>Oculatellaceae</taxon>
        <taxon>Shackletoniella</taxon>
    </lineage>
</organism>
<evidence type="ECO:0000313" key="3">
    <source>
        <dbReference type="Proteomes" id="UP000249081"/>
    </source>
</evidence>
<dbReference type="AlphaFoldDB" id="A0A2W4XWE1"/>
<dbReference type="InterPro" id="IPR002716">
    <property type="entry name" value="PIN_dom"/>
</dbReference>
<reference evidence="3" key="1">
    <citation type="submission" date="2018-04" db="EMBL/GenBank/DDBJ databases">
        <authorList>
            <person name="Cornet L."/>
        </authorList>
    </citation>
    <scope>NUCLEOTIDE SEQUENCE [LARGE SCALE GENOMIC DNA]</scope>
</reference>
<dbReference type="Gene3D" id="3.40.50.1010">
    <property type="entry name" value="5'-nuclease"/>
    <property type="match status" value="1"/>
</dbReference>
<dbReference type="Proteomes" id="UP000249081">
    <property type="component" value="Unassembled WGS sequence"/>
</dbReference>
<sequence>MRVLIDTNVGLDIILERQPFVEAATTLFALVESGKIQGYIAATTVTNIFYIVRKLQGRDVALQAIAKLMLGLNLCAINSQVIQRALALNLHDFEDGVQLACAFLDNLDALVTRDASDFQGVDFTVLSTVDFIAQFTSGD</sequence>
<dbReference type="InterPro" id="IPR029060">
    <property type="entry name" value="PIN-like_dom_sf"/>
</dbReference>
<accession>A0A2W4XWE1</accession>
<protein>
    <submittedName>
        <fullName evidence="2">DNA-binding protein</fullName>
    </submittedName>
</protein>
<name>A0A2W4XWE1_9CYAN</name>
<keyword evidence="2" id="KW-0238">DNA-binding</keyword>
<feature type="domain" description="PIN" evidence="1">
    <location>
        <begin position="2"/>
        <end position="115"/>
    </location>
</feature>
<proteinExistence type="predicted"/>
<comment type="caution">
    <text evidence="2">The sequence shown here is derived from an EMBL/GenBank/DDBJ whole genome shotgun (WGS) entry which is preliminary data.</text>
</comment>
<evidence type="ECO:0000259" key="1">
    <source>
        <dbReference type="Pfam" id="PF13470"/>
    </source>
</evidence>
<gene>
    <name evidence="2" type="ORF">DCF17_13750</name>
</gene>
<evidence type="ECO:0000313" key="2">
    <source>
        <dbReference type="EMBL" id="PZO38995.1"/>
    </source>
</evidence>
<dbReference type="GO" id="GO:0003677">
    <property type="term" value="F:DNA binding"/>
    <property type="evidence" value="ECO:0007669"/>
    <property type="project" value="UniProtKB-KW"/>
</dbReference>
<dbReference type="Pfam" id="PF13470">
    <property type="entry name" value="PIN_3"/>
    <property type="match status" value="1"/>
</dbReference>
<reference evidence="2 3" key="2">
    <citation type="submission" date="2018-06" db="EMBL/GenBank/DDBJ databases">
        <title>Metagenomic assembly of (sub)arctic Cyanobacteria and their associated microbiome from non-axenic cultures.</title>
        <authorList>
            <person name="Baurain D."/>
        </authorList>
    </citation>
    <scope>NUCLEOTIDE SEQUENCE [LARGE SCALE GENOMIC DNA]</scope>
    <source>
        <strain evidence="2">ULC041bin1</strain>
    </source>
</reference>
<dbReference type="EMBL" id="QBMN01000094">
    <property type="protein sequence ID" value="PZO38995.1"/>
    <property type="molecule type" value="Genomic_DNA"/>
</dbReference>
<dbReference type="SUPFAM" id="SSF88723">
    <property type="entry name" value="PIN domain-like"/>
    <property type="match status" value="1"/>
</dbReference>